<sequence>IMREESNRLAEHLRFNKRVSTIDRLAQLDDEPLLHLICEYEELIREIAPGTLIVPHPSYNQDHRAVYEAALTAVRPHDEIPFVSRVLVYEGPGCFGILRNGPAFKPQYFREIDIDRKLFLYSFYQSQMRGHRSPDKVKVIAQLRGIQCGYKYAEGFEILRWRE</sequence>
<name>A0A0F9M4N0_9ZZZZ</name>
<evidence type="ECO:0000313" key="1">
    <source>
        <dbReference type="EMBL" id="KKN00649.1"/>
    </source>
</evidence>
<dbReference type="SUPFAM" id="SSF102588">
    <property type="entry name" value="LmbE-like"/>
    <property type="match status" value="1"/>
</dbReference>
<comment type="caution">
    <text evidence="1">The sequence shown here is derived from an EMBL/GenBank/DDBJ whole genome shotgun (WGS) entry which is preliminary data.</text>
</comment>
<gene>
    <name evidence="1" type="ORF">LCGC14_1135610</name>
</gene>
<dbReference type="InterPro" id="IPR024078">
    <property type="entry name" value="LmbE-like_dom_sf"/>
</dbReference>
<feature type="non-terminal residue" evidence="1">
    <location>
        <position position="1"/>
    </location>
</feature>
<reference evidence="1" key="1">
    <citation type="journal article" date="2015" name="Nature">
        <title>Complex archaea that bridge the gap between prokaryotes and eukaryotes.</title>
        <authorList>
            <person name="Spang A."/>
            <person name="Saw J.H."/>
            <person name="Jorgensen S.L."/>
            <person name="Zaremba-Niedzwiedzka K."/>
            <person name="Martijn J."/>
            <person name="Lind A.E."/>
            <person name="van Eijk R."/>
            <person name="Schleper C."/>
            <person name="Guy L."/>
            <person name="Ettema T.J."/>
        </authorList>
    </citation>
    <scope>NUCLEOTIDE SEQUENCE</scope>
</reference>
<dbReference type="AlphaFoldDB" id="A0A0F9M4N0"/>
<dbReference type="Gene3D" id="3.40.50.10320">
    <property type="entry name" value="LmbE-like"/>
    <property type="match status" value="1"/>
</dbReference>
<accession>A0A0F9M4N0</accession>
<proteinExistence type="predicted"/>
<organism evidence="1">
    <name type="scientific">marine sediment metagenome</name>
    <dbReference type="NCBI Taxonomy" id="412755"/>
    <lineage>
        <taxon>unclassified sequences</taxon>
        <taxon>metagenomes</taxon>
        <taxon>ecological metagenomes</taxon>
    </lineage>
</organism>
<evidence type="ECO:0008006" key="2">
    <source>
        <dbReference type="Google" id="ProtNLM"/>
    </source>
</evidence>
<dbReference type="EMBL" id="LAZR01005351">
    <property type="protein sequence ID" value="KKN00649.1"/>
    <property type="molecule type" value="Genomic_DNA"/>
</dbReference>
<protein>
    <recommendedName>
        <fullName evidence="2">PIG-L family deacetylase</fullName>
    </recommendedName>
</protein>